<dbReference type="InterPro" id="IPR001128">
    <property type="entry name" value="Cyt_P450"/>
</dbReference>
<dbReference type="PANTHER" id="PTHR46300:SF7">
    <property type="entry name" value="P450, PUTATIVE (EUROFUNG)-RELATED"/>
    <property type="match status" value="1"/>
</dbReference>
<dbReference type="PANTHER" id="PTHR46300">
    <property type="entry name" value="P450, PUTATIVE (EUROFUNG)-RELATED-RELATED"/>
    <property type="match status" value="1"/>
</dbReference>
<dbReference type="InterPro" id="IPR036396">
    <property type="entry name" value="Cyt_P450_sf"/>
</dbReference>
<dbReference type="InterPro" id="IPR002401">
    <property type="entry name" value="Cyt_P450_E_grp-I"/>
</dbReference>
<evidence type="ECO:0000256" key="4">
    <source>
        <dbReference type="ARBA" id="ARBA00022617"/>
    </source>
</evidence>
<gene>
    <name evidence="10" type="ORF">FIBSPDRAFT_937323</name>
</gene>
<dbReference type="Gene3D" id="1.10.630.10">
    <property type="entry name" value="Cytochrome P450"/>
    <property type="match status" value="1"/>
</dbReference>
<comment type="similarity">
    <text evidence="3">Belongs to the cytochrome P450 family.</text>
</comment>
<dbReference type="OrthoDB" id="1055148at2759"/>
<evidence type="ECO:0000256" key="3">
    <source>
        <dbReference type="ARBA" id="ARBA00010617"/>
    </source>
</evidence>
<keyword evidence="9" id="KW-0812">Transmembrane</keyword>
<comment type="pathway">
    <text evidence="2">Secondary metabolite biosynthesis.</text>
</comment>
<dbReference type="GO" id="GO:0020037">
    <property type="term" value="F:heme binding"/>
    <property type="evidence" value="ECO:0007669"/>
    <property type="project" value="InterPro"/>
</dbReference>
<keyword evidence="4" id="KW-0349">Heme</keyword>
<feature type="transmembrane region" description="Helical" evidence="9">
    <location>
        <begin position="20"/>
        <end position="42"/>
    </location>
</feature>
<dbReference type="Pfam" id="PF00067">
    <property type="entry name" value="p450"/>
    <property type="match status" value="1"/>
</dbReference>
<evidence type="ECO:0000256" key="2">
    <source>
        <dbReference type="ARBA" id="ARBA00005179"/>
    </source>
</evidence>
<dbReference type="Proteomes" id="UP000076532">
    <property type="component" value="Unassembled WGS sequence"/>
</dbReference>
<keyword evidence="5" id="KW-0479">Metal-binding</keyword>
<dbReference type="PRINTS" id="PR00463">
    <property type="entry name" value="EP450I"/>
</dbReference>
<evidence type="ECO:0000256" key="7">
    <source>
        <dbReference type="ARBA" id="ARBA00023004"/>
    </source>
</evidence>
<evidence type="ECO:0000313" key="11">
    <source>
        <dbReference type="Proteomes" id="UP000076532"/>
    </source>
</evidence>
<evidence type="ECO:0000256" key="1">
    <source>
        <dbReference type="ARBA" id="ARBA00001971"/>
    </source>
</evidence>
<keyword evidence="11" id="KW-1185">Reference proteome</keyword>
<reference evidence="10 11" key="1">
    <citation type="journal article" date="2016" name="Mol. Biol. Evol.">
        <title>Comparative Genomics of Early-Diverging Mushroom-Forming Fungi Provides Insights into the Origins of Lignocellulose Decay Capabilities.</title>
        <authorList>
            <person name="Nagy L.G."/>
            <person name="Riley R."/>
            <person name="Tritt A."/>
            <person name="Adam C."/>
            <person name="Daum C."/>
            <person name="Floudas D."/>
            <person name="Sun H."/>
            <person name="Yadav J.S."/>
            <person name="Pangilinan J."/>
            <person name="Larsson K.H."/>
            <person name="Matsuura K."/>
            <person name="Barry K."/>
            <person name="Labutti K."/>
            <person name="Kuo R."/>
            <person name="Ohm R.A."/>
            <person name="Bhattacharya S.S."/>
            <person name="Shirouzu T."/>
            <person name="Yoshinaga Y."/>
            <person name="Martin F.M."/>
            <person name="Grigoriev I.V."/>
            <person name="Hibbett D.S."/>
        </authorList>
    </citation>
    <scope>NUCLEOTIDE SEQUENCE [LARGE SCALE GENOMIC DNA]</scope>
    <source>
        <strain evidence="10 11">CBS 109695</strain>
    </source>
</reference>
<evidence type="ECO:0000256" key="8">
    <source>
        <dbReference type="ARBA" id="ARBA00023033"/>
    </source>
</evidence>
<keyword evidence="7" id="KW-0408">Iron</keyword>
<organism evidence="10 11">
    <name type="scientific">Athelia psychrophila</name>
    <dbReference type="NCBI Taxonomy" id="1759441"/>
    <lineage>
        <taxon>Eukaryota</taxon>
        <taxon>Fungi</taxon>
        <taxon>Dikarya</taxon>
        <taxon>Basidiomycota</taxon>
        <taxon>Agaricomycotina</taxon>
        <taxon>Agaricomycetes</taxon>
        <taxon>Agaricomycetidae</taxon>
        <taxon>Atheliales</taxon>
        <taxon>Atheliaceae</taxon>
        <taxon>Athelia</taxon>
    </lineage>
</organism>
<name>A0A166ANW4_9AGAM</name>
<sequence>MLLSPSSFWTSLLFLPMSTTISLDFTQLLLMGLLLAALYVGLNPKRQKHPPGPRGLPLIGNLLDMPTTDKWLQCRKWSQEFKSDIIYLKVFGTQMVVTNTLESTLDLLERRSSKYSGRPRIPMSELMGRGWSLALMPYGDEWRAHRRLAVKGFDAQVVPKFNLTFTRNAHGLLRRLLESPEAWHEHVRHQVGAMIIEVTYGLDVLPQNDPFIDSAEKALAAIAISSMPGAFLVNTMPILKHVPSWFPGAGFKRKAKEWKRYSDDMLEAPFKALKQEIANGVEKPSFAQRCLQDMNPNIDTAYQERVIKGTSATMYGAGADTVFIQSVSFLATFVLAMIQHPGVQQRAQAELDSVLGPGRLPSFDDMPALPYLSAIVKECHRWEVVLPFAIPHMLTADDEYRGWFLPSGTLVLPNSWAILNDPTVYPEPSAFNPERFLKDGKIDPEVQDPELAVFGPGRRIANAFTWLSAGYILASFNVEKAVGSDGMPIEPKVKYCSDMVRHPDTFECVFIPRSEDTQDMIGSAHV</sequence>
<keyword evidence="9" id="KW-1133">Transmembrane helix</keyword>
<dbReference type="GO" id="GO:0004497">
    <property type="term" value="F:monooxygenase activity"/>
    <property type="evidence" value="ECO:0007669"/>
    <property type="project" value="UniProtKB-KW"/>
</dbReference>
<keyword evidence="9" id="KW-0472">Membrane</keyword>
<evidence type="ECO:0000313" key="10">
    <source>
        <dbReference type="EMBL" id="KZP11807.1"/>
    </source>
</evidence>
<keyword evidence="8" id="KW-0503">Monooxygenase</keyword>
<dbReference type="GO" id="GO:0016705">
    <property type="term" value="F:oxidoreductase activity, acting on paired donors, with incorporation or reduction of molecular oxygen"/>
    <property type="evidence" value="ECO:0007669"/>
    <property type="project" value="InterPro"/>
</dbReference>
<dbReference type="EMBL" id="KV417657">
    <property type="protein sequence ID" value="KZP11807.1"/>
    <property type="molecule type" value="Genomic_DNA"/>
</dbReference>
<keyword evidence="6" id="KW-0560">Oxidoreductase</keyword>
<evidence type="ECO:0000256" key="9">
    <source>
        <dbReference type="SAM" id="Phobius"/>
    </source>
</evidence>
<dbReference type="STRING" id="436010.A0A166ANW4"/>
<dbReference type="InterPro" id="IPR050364">
    <property type="entry name" value="Cytochrome_P450_fung"/>
</dbReference>
<dbReference type="SUPFAM" id="SSF48264">
    <property type="entry name" value="Cytochrome P450"/>
    <property type="match status" value="1"/>
</dbReference>
<dbReference type="CDD" id="cd11065">
    <property type="entry name" value="CYP64-like"/>
    <property type="match status" value="1"/>
</dbReference>
<proteinExistence type="inferred from homology"/>
<dbReference type="AlphaFoldDB" id="A0A166ANW4"/>
<accession>A0A166ANW4</accession>
<dbReference type="GO" id="GO:0005506">
    <property type="term" value="F:iron ion binding"/>
    <property type="evidence" value="ECO:0007669"/>
    <property type="project" value="InterPro"/>
</dbReference>
<evidence type="ECO:0000256" key="6">
    <source>
        <dbReference type="ARBA" id="ARBA00023002"/>
    </source>
</evidence>
<evidence type="ECO:0000256" key="5">
    <source>
        <dbReference type="ARBA" id="ARBA00022723"/>
    </source>
</evidence>
<protein>
    <submittedName>
        <fullName evidence="10">Cytochrome P450</fullName>
    </submittedName>
</protein>
<comment type="cofactor">
    <cofactor evidence="1">
        <name>heme</name>
        <dbReference type="ChEBI" id="CHEBI:30413"/>
    </cofactor>
</comment>